<reference evidence="4" key="1">
    <citation type="journal article" date="2019" name="Int. J. Syst. Evol. Microbiol.">
        <title>The Global Catalogue of Microorganisms (GCM) 10K type strain sequencing project: providing services to taxonomists for standard genome sequencing and annotation.</title>
        <authorList>
            <consortium name="The Broad Institute Genomics Platform"/>
            <consortium name="The Broad Institute Genome Sequencing Center for Infectious Disease"/>
            <person name="Wu L."/>
            <person name="Ma J."/>
        </authorList>
    </citation>
    <scope>NUCLEOTIDE SEQUENCE [LARGE SCALE GENOMIC DNA]</scope>
    <source>
        <strain evidence="4">JCM 3296</strain>
    </source>
</reference>
<dbReference type="NCBIfam" id="TIGR01761">
    <property type="entry name" value="thiaz-red"/>
    <property type="match status" value="1"/>
</dbReference>
<dbReference type="RefSeq" id="WP_189252724.1">
    <property type="nucleotide sequence ID" value="NZ_BMRE01000003.1"/>
</dbReference>
<evidence type="ECO:0000259" key="2">
    <source>
        <dbReference type="Pfam" id="PF21390"/>
    </source>
</evidence>
<proteinExistence type="predicted"/>
<dbReference type="Gene3D" id="3.30.360.10">
    <property type="entry name" value="Dihydrodipicolinate Reductase, domain 2"/>
    <property type="match status" value="1"/>
</dbReference>
<protein>
    <recommendedName>
        <fullName evidence="5">Thiazolinyl imide reductase</fullName>
    </recommendedName>
</protein>
<dbReference type="Pfam" id="PF21390">
    <property type="entry name" value="Irp3-like_C"/>
    <property type="match status" value="1"/>
</dbReference>
<dbReference type="Gene3D" id="3.40.50.720">
    <property type="entry name" value="NAD(P)-binding Rossmann-like Domain"/>
    <property type="match status" value="1"/>
</dbReference>
<sequence length="331" mass="35486">MRVVVAGTSFGRVYLDAVGSDLVGILARGSAYSAECAASRGVPLYTSVDEVPDVDVACVVLKSGALGGPGTEIARAFLKRGVHVLQEHPVHADEIASLLREARAAGVSYAVNTLYPNLSPVRRFLAVAQVLQRHQRIEFIDAACNSQVLYPLIDVLGRIAGLRPWEFGPVSRGGPFVSLHGRIGGIPLTLRVQNEVHPEDPDNHSFFLHRITIGCEGGVLELADTHGPVLWNPRLHSPRDSAGRLIMDAERLSTPNVVVLGSAVSYVDVFAKLWPEAVSRALADLHDPAGRQWALSVSTAWRELSAVLGLPALIRPAEPGVIPLDEILAVS</sequence>
<dbReference type="InterPro" id="IPR051450">
    <property type="entry name" value="Gfo/Idh/MocA_Oxidoreductases"/>
</dbReference>
<gene>
    <name evidence="3" type="ORF">GCM10010178_13690</name>
</gene>
<dbReference type="PANTHER" id="PTHR43377">
    <property type="entry name" value="BILIVERDIN REDUCTASE A"/>
    <property type="match status" value="1"/>
</dbReference>
<dbReference type="InterPro" id="IPR036291">
    <property type="entry name" value="NAD(P)-bd_dom_sf"/>
</dbReference>
<evidence type="ECO:0000313" key="3">
    <source>
        <dbReference type="EMBL" id="GGU22918.1"/>
    </source>
</evidence>
<name>A0ABQ2UD36_9PSEU</name>
<dbReference type="InterPro" id="IPR010091">
    <property type="entry name" value="Thiazolinyl_imide_reductase"/>
</dbReference>
<dbReference type="EMBL" id="BMRE01000003">
    <property type="protein sequence ID" value="GGU22918.1"/>
    <property type="molecule type" value="Genomic_DNA"/>
</dbReference>
<dbReference type="Proteomes" id="UP000649573">
    <property type="component" value="Unassembled WGS sequence"/>
</dbReference>
<evidence type="ECO:0000313" key="4">
    <source>
        <dbReference type="Proteomes" id="UP000649573"/>
    </source>
</evidence>
<dbReference type="InterPro" id="IPR000683">
    <property type="entry name" value="Gfo/Idh/MocA-like_OxRdtase_N"/>
</dbReference>
<evidence type="ECO:0008006" key="5">
    <source>
        <dbReference type="Google" id="ProtNLM"/>
    </source>
</evidence>
<keyword evidence="4" id="KW-1185">Reference proteome</keyword>
<dbReference type="Pfam" id="PF01408">
    <property type="entry name" value="GFO_IDH_MocA"/>
    <property type="match status" value="1"/>
</dbReference>
<feature type="domain" description="Thiazolinyl imine reductase-like C-terminal" evidence="2">
    <location>
        <begin position="137"/>
        <end position="231"/>
    </location>
</feature>
<evidence type="ECO:0000259" key="1">
    <source>
        <dbReference type="Pfam" id="PF01408"/>
    </source>
</evidence>
<comment type="caution">
    <text evidence="3">The sequence shown here is derived from an EMBL/GenBank/DDBJ whole genome shotgun (WGS) entry which is preliminary data.</text>
</comment>
<dbReference type="PANTHER" id="PTHR43377:SF1">
    <property type="entry name" value="BILIVERDIN REDUCTASE A"/>
    <property type="match status" value="1"/>
</dbReference>
<accession>A0ABQ2UD36</accession>
<organism evidence="3 4">
    <name type="scientific">Lentzea flava</name>
    <dbReference type="NCBI Taxonomy" id="103732"/>
    <lineage>
        <taxon>Bacteria</taxon>
        <taxon>Bacillati</taxon>
        <taxon>Actinomycetota</taxon>
        <taxon>Actinomycetes</taxon>
        <taxon>Pseudonocardiales</taxon>
        <taxon>Pseudonocardiaceae</taxon>
        <taxon>Lentzea</taxon>
    </lineage>
</organism>
<dbReference type="InterPro" id="IPR048655">
    <property type="entry name" value="Irp3-like_C"/>
</dbReference>
<feature type="domain" description="Gfo/Idh/MocA-like oxidoreductase N-terminal" evidence="1">
    <location>
        <begin position="2"/>
        <end position="112"/>
    </location>
</feature>
<dbReference type="SUPFAM" id="SSF51735">
    <property type="entry name" value="NAD(P)-binding Rossmann-fold domains"/>
    <property type="match status" value="1"/>
</dbReference>